<gene>
    <name evidence="4" type="ORF">ABL78_3100</name>
</gene>
<dbReference type="SMART" id="SM00367">
    <property type="entry name" value="LRR_CC"/>
    <property type="match status" value="5"/>
</dbReference>
<keyword evidence="1" id="KW-0433">Leucine-rich repeat</keyword>
<evidence type="ECO:0000313" key="5">
    <source>
        <dbReference type="Proteomes" id="UP000038009"/>
    </source>
</evidence>
<dbReference type="OMA" id="GCTELLP"/>
<evidence type="ECO:0000256" key="1">
    <source>
        <dbReference type="ARBA" id="ARBA00022614"/>
    </source>
</evidence>
<dbReference type="OrthoDB" id="263256at2759"/>
<organism evidence="4 5">
    <name type="scientific">Leptomonas seymouri</name>
    <dbReference type="NCBI Taxonomy" id="5684"/>
    <lineage>
        <taxon>Eukaryota</taxon>
        <taxon>Discoba</taxon>
        <taxon>Euglenozoa</taxon>
        <taxon>Kinetoplastea</taxon>
        <taxon>Metakinetoplastina</taxon>
        <taxon>Trypanosomatida</taxon>
        <taxon>Trypanosomatidae</taxon>
        <taxon>Leishmaniinae</taxon>
        <taxon>Leptomonas</taxon>
    </lineage>
</organism>
<dbReference type="InterPro" id="IPR050836">
    <property type="entry name" value="SDS22/Internalin_LRR"/>
</dbReference>
<keyword evidence="5" id="KW-1185">Reference proteome</keyword>
<feature type="region of interest" description="Disordered" evidence="3">
    <location>
        <begin position="96"/>
        <end position="176"/>
    </location>
</feature>
<dbReference type="PANTHER" id="PTHR46652:SF3">
    <property type="entry name" value="LEUCINE-RICH REPEAT-CONTAINING PROTEIN 9"/>
    <property type="match status" value="1"/>
</dbReference>
<evidence type="ECO:0000256" key="3">
    <source>
        <dbReference type="SAM" id="MobiDB-lite"/>
    </source>
</evidence>
<dbReference type="SUPFAM" id="SSF52075">
    <property type="entry name" value="Outer arm dynein light chain 1"/>
    <property type="match status" value="1"/>
</dbReference>
<feature type="compositionally biased region" description="Low complexity" evidence="3">
    <location>
        <begin position="135"/>
        <end position="144"/>
    </location>
</feature>
<reference evidence="4 5" key="1">
    <citation type="journal article" date="2015" name="PLoS Pathog.">
        <title>Leptomonas seymouri: Adaptations to the Dixenous Life Cycle Analyzed by Genome Sequencing, Transcriptome Profiling and Co-infection with Leishmania donovani.</title>
        <authorList>
            <person name="Kraeva N."/>
            <person name="Butenko A."/>
            <person name="Hlavacova J."/>
            <person name="Kostygov A."/>
            <person name="Myskova J."/>
            <person name="Grybchuk D."/>
            <person name="Lestinova T."/>
            <person name="Votypka J."/>
            <person name="Volf P."/>
            <person name="Opperdoes F."/>
            <person name="Flegontov P."/>
            <person name="Lukes J."/>
            <person name="Yurchenko V."/>
        </authorList>
    </citation>
    <scope>NUCLEOTIDE SEQUENCE [LARGE SCALE GENOMIC DNA]</scope>
    <source>
        <strain evidence="4 5">ATCC 30220</strain>
    </source>
</reference>
<sequence length="1705" mass="183434">MSAGYKHANYNPRWQSRSSSSSSEVVLTTKTSTSASSALSNSWPTSSQPCSHHGAAAATVSKLAGGAVSPLLALQKLPGNAFSLRQVSVPLIASASAPTGVSSTATHSPRVLLSPRRLSQQSVRAAAATKEKDASAATAAASSSYTPNTSPRSEWPERPQPPPSNATPREARHGAPHHLNRAPQAVAGWQRQPQQNRSCFNVDVLSRSFPVPSRHQSTRAAMSARQPQPTAAKGVFAHAQELVHAAADATSHSTRILPVGVPKSADTFFDPPLPSMAHRAEEMASPTYQYAQAYHCGARMPPFLDTIHSGPDTSATTPLQIPVRHLPWQPVNELPLPDQLVCGGSDGAPSPMMDRALSATIHRGSPMSLPPPHLEQHADGGNMSEPCSFPSVPAIPPAPIDSLSSLFQQYIEAQRALEPVLMQLRVPCHKFIPLKLQEAVLEQVQSFAEQLKSQAHLSTPSASCGDNERPLRQGVCCSSYTDARVCPTAEAGEQKATVRDTPRQCAALRKSEDVCWDAILPFLAAPPVGAHATLRAVGPGTRRRLEQHAWSWVVEEVCTAICPFVVENGADEHVRDAYARLDGRERLYVGSVPVARRTPVPVPRHAATAEERRLLDGTVLLDCERQSLLLDRVWREGWLHCRTSSHLRFLSPLFMHPHRLRFLRLNPSRVHVDGAFCDVLRPKRSQHGGANAAGSNAAAGAVGSPCLEDINANTVPRAGLTPRPPPMLDGRPAAALSVTRKLLGDAVSAISRDRGRGADISTRTQLSRRLTSTSAISATAASAAQAREISSSGTLQPDDRHARQVGSQHIGESGGCVGGAPNIEQETLNHLCTPSPQHPYFRHESLPAVVEDVNGTAHVFCTRMTSVDSDATRGLLRGWLQHYHRLRRQPLYSTAADFLLVGHAKQRKRRVLAEGGDTDYVICTAVPSEAEVAERHKLSSEALLSQEMQGAEEARRNGADLNHCDEGVSAKGRAALCPPLLLRDDEQLGCVAPPSSAVTDGACRTAIQHLFHVRLQEWRAKRKDVVRRMDNIDPSWLMVGDCRGPLPRPLALHVTEQHLLWLARELCPDSDGGGLMDLQELHLCVAESLLPTGWVSAWQWCLSTLRSRRNLLVVSIVAAVSPPPMALGSVTEENNGKRAADPVSLPGLSSLSDAVTGPTSALFIEAIFGIPSLQVLDLHGITGEDVALLFPECTAAAAATAGGKANWQSRGGVSCTRLARLRDLYVTVRRGHEAGASSRSAYSGEICLSAAVFPSLQVLWLDAPRLCHLAFGASLVLRELHLISDSSLLCSALRGVEALPCLEVLHVERAVIDDCAFLGDCLALRELLLHACRLSSLLLLASTEGNAGGGGGHVEELHGVERAPNLETLSLCYTEEIKQLSNFARCPSLRRVLLTRCNGISSSSIVGFESLPNLELLALEYTRVSELSHFARAPVLRVLRVDGCKRVLRSSVMGLEMAPHLRELSMQDTNVSTVANFGGGCMALQFLDLSGCRHLDVDGLQGIQALPQLEVLSLSHTPITDVNFLADCLKLTTLYVEGCTELLPTALEDLRSSPVLRKIVANDCPSLTKVGQLGRCRLLEVLSVAGAAALTTAGVEGMERSPRLRFLDLSGTAVHSLRFLARGCRGLCYLSVKGCVQLTSLRELHGVEGLPRLQTLNMENLSVTGRLDFLTVSTSLQNVSFSGCTGLTEEDVRALQLSGISTFIP</sequence>
<dbReference type="PROSITE" id="PS00018">
    <property type="entry name" value="EF_HAND_1"/>
    <property type="match status" value="1"/>
</dbReference>
<dbReference type="InterPro" id="IPR006553">
    <property type="entry name" value="Leu-rich_rpt_Cys-con_subtyp"/>
</dbReference>
<comment type="caution">
    <text evidence="4">The sequence shown here is derived from an EMBL/GenBank/DDBJ whole genome shotgun (WGS) entry which is preliminary data.</text>
</comment>
<dbReference type="InterPro" id="IPR032675">
    <property type="entry name" value="LRR_dom_sf"/>
</dbReference>
<feature type="compositionally biased region" description="Polar residues" evidence="3">
    <location>
        <begin position="96"/>
        <end position="107"/>
    </location>
</feature>
<accession>A0A0N1I8A7</accession>
<dbReference type="Proteomes" id="UP000038009">
    <property type="component" value="Unassembled WGS sequence"/>
</dbReference>
<dbReference type="PANTHER" id="PTHR46652">
    <property type="entry name" value="LEUCINE-RICH REPEAT AND IQ DOMAIN-CONTAINING PROTEIN 1-RELATED"/>
    <property type="match status" value="1"/>
</dbReference>
<feature type="compositionally biased region" description="Low complexity" evidence="3">
    <location>
        <begin position="16"/>
        <end position="47"/>
    </location>
</feature>
<dbReference type="VEuPathDB" id="TriTrypDB:Lsey_0073_0120"/>
<keyword evidence="2" id="KW-0677">Repeat</keyword>
<protein>
    <recommendedName>
        <fullName evidence="6">Leucine-rich repeat protein</fullName>
    </recommendedName>
</protein>
<dbReference type="InterPro" id="IPR018247">
    <property type="entry name" value="EF_Hand_1_Ca_BS"/>
</dbReference>
<evidence type="ECO:0008006" key="6">
    <source>
        <dbReference type="Google" id="ProtNLM"/>
    </source>
</evidence>
<proteinExistence type="predicted"/>
<dbReference type="SUPFAM" id="SSF52047">
    <property type="entry name" value="RNI-like"/>
    <property type="match status" value="1"/>
</dbReference>
<feature type="region of interest" description="Disordered" evidence="3">
    <location>
        <begin position="363"/>
        <end position="384"/>
    </location>
</feature>
<feature type="region of interest" description="Disordered" evidence="3">
    <location>
        <begin position="1"/>
        <end position="55"/>
    </location>
</feature>
<name>A0A0N1I8A7_LEPSE</name>
<evidence type="ECO:0000313" key="4">
    <source>
        <dbReference type="EMBL" id="KPI87801.1"/>
    </source>
</evidence>
<dbReference type="EMBL" id="LJSK01000073">
    <property type="protein sequence ID" value="KPI87801.1"/>
    <property type="molecule type" value="Genomic_DNA"/>
</dbReference>
<evidence type="ECO:0000256" key="2">
    <source>
        <dbReference type="ARBA" id="ARBA00022737"/>
    </source>
</evidence>
<dbReference type="Gene3D" id="3.80.10.10">
    <property type="entry name" value="Ribonuclease Inhibitor"/>
    <property type="match status" value="2"/>
</dbReference>